<evidence type="ECO:0000256" key="6">
    <source>
        <dbReference type="PROSITE-ProRule" id="PRU01362"/>
    </source>
</evidence>
<dbReference type="RefSeq" id="WP_154319674.1">
    <property type="nucleotide sequence ID" value="NZ_CAJGAA010000013.1"/>
</dbReference>
<gene>
    <name evidence="8" type="ORF">GJU41_22565</name>
</gene>
<accession>A0A6I2MEG9</accession>
<feature type="active site" description="Proton acceptor" evidence="6">
    <location>
        <position position="51"/>
    </location>
</feature>
<dbReference type="GO" id="GO:0003677">
    <property type="term" value="F:DNA binding"/>
    <property type="evidence" value="ECO:0007669"/>
    <property type="project" value="UniProtKB-UniRule"/>
</dbReference>
<evidence type="ECO:0000313" key="9">
    <source>
        <dbReference type="Proteomes" id="UP000441585"/>
    </source>
</evidence>
<dbReference type="AlphaFoldDB" id="A0A6I2MEG9"/>
<dbReference type="GO" id="GO:0016779">
    <property type="term" value="F:nucleotidyltransferase activity"/>
    <property type="evidence" value="ECO:0007669"/>
    <property type="project" value="UniProtKB-UniRule"/>
</dbReference>
<feature type="domain" description="DarT" evidence="7">
    <location>
        <begin position="6"/>
        <end position="212"/>
    </location>
</feature>
<keyword evidence="9" id="KW-1185">Reference proteome</keyword>
<evidence type="ECO:0000259" key="7">
    <source>
        <dbReference type="PROSITE" id="PS52018"/>
    </source>
</evidence>
<protein>
    <submittedName>
        <fullName evidence="8">DUF4433 domain-containing protein</fullName>
    </submittedName>
</protein>
<comment type="catalytic activity">
    <reaction evidence="6">
        <text>a thymidine in DNA + NAD(+) = an N-(ADP-alpha-D-ribosyl)-thymidine in DNA + nicotinamide + H(+)</text>
        <dbReference type="Rhea" id="RHEA:71651"/>
        <dbReference type="Rhea" id="RHEA-COMP:13556"/>
        <dbReference type="Rhea" id="RHEA-COMP:18051"/>
        <dbReference type="ChEBI" id="CHEBI:15378"/>
        <dbReference type="ChEBI" id="CHEBI:17154"/>
        <dbReference type="ChEBI" id="CHEBI:57540"/>
        <dbReference type="ChEBI" id="CHEBI:137386"/>
        <dbReference type="ChEBI" id="CHEBI:191199"/>
    </reaction>
</comment>
<feature type="active site" evidence="6">
    <location>
        <position position="164"/>
    </location>
</feature>
<keyword evidence="1 6" id="KW-1277">Toxin-antitoxin system</keyword>
<keyword evidence="2 6" id="KW-0328">Glycosyltransferase</keyword>
<organism evidence="8 9">
    <name type="scientific">Metabacillus idriensis</name>
    <dbReference type="NCBI Taxonomy" id="324768"/>
    <lineage>
        <taxon>Bacteria</taxon>
        <taxon>Bacillati</taxon>
        <taxon>Bacillota</taxon>
        <taxon>Bacilli</taxon>
        <taxon>Bacillales</taxon>
        <taxon>Bacillaceae</taxon>
        <taxon>Metabacillus</taxon>
    </lineage>
</organism>
<evidence type="ECO:0000313" key="8">
    <source>
        <dbReference type="EMBL" id="MRX56730.1"/>
    </source>
</evidence>
<evidence type="ECO:0000256" key="2">
    <source>
        <dbReference type="ARBA" id="ARBA00022676"/>
    </source>
</evidence>
<dbReference type="InterPro" id="IPR029494">
    <property type="entry name" value="DarT"/>
</dbReference>
<reference evidence="8 9" key="1">
    <citation type="submission" date="2019-11" db="EMBL/GenBank/DDBJ databases">
        <title>Bacillus idriensis genome.</title>
        <authorList>
            <person name="Konopka E.N."/>
            <person name="Newman J.D."/>
        </authorList>
    </citation>
    <scope>NUCLEOTIDE SEQUENCE [LARGE SCALE GENOMIC DNA]</scope>
    <source>
        <strain evidence="8 9">DSM 19097</strain>
    </source>
</reference>
<proteinExistence type="inferred from homology"/>
<evidence type="ECO:0000256" key="3">
    <source>
        <dbReference type="ARBA" id="ARBA00022679"/>
    </source>
</evidence>
<feature type="binding site" evidence="6">
    <location>
        <position position="51"/>
    </location>
    <ligand>
        <name>NAD(+)</name>
        <dbReference type="ChEBI" id="CHEBI:57540"/>
    </ligand>
</feature>
<name>A0A6I2MEG9_9BACI</name>
<feature type="binding site" evidence="6">
    <location>
        <begin position="10"/>
        <end position="12"/>
    </location>
    <ligand>
        <name>NAD(+)</name>
        <dbReference type="ChEBI" id="CHEBI:57540"/>
    </ligand>
</feature>
<comment type="similarity">
    <text evidence="6">Belongs to the DarT ADP-ribosyltransferase family.</text>
</comment>
<dbReference type="PROSITE" id="PS52018">
    <property type="entry name" value="DART"/>
    <property type="match status" value="1"/>
</dbReference>
<keyword evidence="3 6" id="KW-0808">Transferase</keyword>
<sequence>MKTKPTPIFHITHKNNLEKIINSKGLHCVSSLSSKSNSYTNIAHNSIQDLRATTVVPVDPFGTLHEYVPFYFAPRSPMLYTIHRGNVTGYSDGQKPIVYLVTTIEEIEKQSIPFCFTDGHGIMYFTNYYKELTFLNQIDWEVMKMKYWSDTPEDNDRKRRRQAEFLIHSFLPLNSIKAICVINNSIKDDINKLLEIHNVTNIPVLVKDDWYY</sequence>
<dbReference type="Proteomes" id="UP000441585">
    <property type="component" value="Unassembled WGS sequence"/>
</dbReference>
<evidence type="ECO:0000256" key="4">
    <source>
        <dbReference type="ARBA" id="ARBA00022695"/>
    </source>
</evidence>
<keyword evidence="5 6" id="KW-0238">DNA-binding</keyword>
<comment type="caution">
    <text evidence="8">The sequence shown here is derived from an EMBL/GenBank/DDBJ whole genome shotgun (WGS) entry which is preliminary data.</text>
</comment>
<dbReference type="EMBL" id="WKKF01000016">
    <property type="protein sequence ID" value="MRX56730.1"/>
    <property type="molecule type" value="Genomic_DNA"/>
</dbReference>
<dbReference type="Pfam" id="PF14487">
    <property type="entry name" value="DarT"/>
    <property type="match status" value="1"/>
</dbReference>
<dbReference type="GO" id="GO:0016757">
    <property type="term" value="F:glycosyltransferase activity"/>
    <property type="evidence" value="ECO:0007669"/>
    <property type="project" value="UniProtKB-UniRule"/>
</dbReference>
<keyword evidence="4 6" id="KW-0548">Nucleotidyltransferase</keyword>
<evidence type="ECO:0000256" key="1">
    <source>
        <dbReference type="ARBA" id="ARBA00022649"/>
    </source>
</evidence>
<comment type="caution">
    <text evidence="6">Lacks conserved residue(s) required for the propagation of feature annotation.</text>
</comment>
<evidence type="ECO:0000256" key="5">
    <source>
        <dbReference type="ARBA" id="ARBA00023125"/>
    </source>
</evidence>